<dbReference type="InterPro" id="IPR006441">
    <property type="entry name" value="Phage_P2_GpN"/>
</dbReference>
<dbReference type="NCBIfam" id="TIGR01551">
    <property type="entry name" value="major_capsid_P2"/>
    <property type="match status" value="1"/>
</dbReference>
<sequence>MRNSTRSLFSSYCAHIAQLNAVDNVSHKFELQPEIEQKLEDRITESADFLNEINIIPVDEMKGQTLGLGVDSPIASRTNTKAAEREARSVGSMNEHSYECVQTNFDTYVEYKRLDMWAKFPDFQPRLRNHVTQQIARDRLMIGFNGESVSPDTDIDANPLLQDVNIGWLQGIRDHAPERVLSDIKVGAGGDYATLDGLVFDAAEELLDPWYKDDTDVVAITGRLLLSDKYLSLIEANDKPTEKNALQTLISNKLIGNRRANVVPFFPKKSILITKKSNLSIYWQNGSHRRSVIDNPKRDRIEDFNSVGEAYVIEDFGACAFIDNILTPTGAEGAWE</sequence>
<organism evidence="1 2">
    <name type="scientific">Thalassospira marina</name>
    <dbReference type="NCBI Taxonomy" id="2048283"/>
    <lineage>
        <taxon>Bacteria</taxon>
        <taxon>Pseudomonadati</taxon>
        <taxon>Pseudomonadota</taxon>
        <taxon>Alphaproteobacteria</taxon>
        <taxon>Rhodospirillales</taxon>
        <taxon>Thalassospiraceae</taxon>
        <taxon>Thalassospira</taxon>
    </lineage>
</organism>
<gene>
    <name evidence="1" type="ORF">COO20_06560</name>
</gene>
<accession>A0A2N3KX28</accession>
<dbReference type="RefSeq" id="WP_101264886.1">
    <property type="nucleotide sequence ID" value="NZ_NWTK01000003.1"/>
</dbReference>
<dbReference type="Pfam" id="PF05125">
    <property type="entry name" value="Phage_cap_P2"/>
    <property type="match status" value="1"/>
</dbReference>
<comment type="caution">
    <text evidence="1">The sequence shown here is derived from an EMBL/GenBank/DDBJ whole genome shotgun (WGS) entry which is preliminary data.</text>
</comment>
<evidence type="ECO:0000313" key="1">
    <source>
        <dbReference type="EMBL" id="PKR55043.1"/>
    </source>
</evidence>
<dbReference type="AlphaFoldDB" id="A0A2N3KX28"/>
<reference evidence="1 2" key="1">
    <citation type="submission" date="2017-09" db="EMBL/GenBank/DDBJ databases">
        <title>Biodiversity and function of Thalassospira species in the particle-attached aromatic-hydrocarbon-degrading consortia from the surface seawater of the South China Sea.</title>
        <authorList>
            <person name="Dong C."/>
            <person name="Liu R."/>
            <person name="Shao Z."/>
        </authorList>
    </citation>
    <scope>NUCLEOTIDE SEQUENCE [LARGE SCALE GENOMIC DNA]</scope>
    <source>
        <strain evidence="1 2">CSC1P2</strain>
    </source>
</reference>
<dbReference type="OrthoDB" id="5464529at2"/>
<proteinExistence type="predicted"/>
<evidence type="ECO:0000313" key="2">
    <source>
        <dbReference type="Proteomes" id="UP000233597"/>
    </source>
</evidence>
<name>A0A2N3KX28_9PROT</name>
<dbReference type="Proteomes" id="UP000233597">
    <property type="component" value="Unassembled WGS sequence"/>
</dbReference>
<dbReference type="EMBL" id="NWTK01000003">
    <property type="protein sequence ID" value="PKR55043.1"/>
    <property type="molecule type" value="Genomic_DNA"/>
</dbReference>
<protein>
    <submittedName>
        <fullName evidence="1">Phage major capsid protein, P2 family</fullName>
    </submittedName>
</protein>